<dbReference type="Gene3D" id="1.10.1040.10">
    <property type="entry name" value="N-(1-d-carboxylethyl)-l-norvaline Dehydrogenase, domain 2"/>
    <property type="match status" value="2"/>
</dbReference>
<dbReference type="GO" id="GO:0004300">
    <property type="term" value="F:enoyl-CoA hydratase activity"/>
    <property type="evidence" value="ECO:0007669"/>
    <property type="project" value="UniProtKB-ARBA"/>
</dbReference>
<dbReference type="GO" id="GO:0070403">
    <property type="term" value="F:NAD+ binding"/>
    <property type="evidence" value="ECO:0007669"/>
    <property type="project" value="InterPro"/>
</dbReference>
<evidence type="ECO:0000256" key="12">
    <source>
        <dbReference type="ARBA" id="ARBA00023239"/>
    </source>
</evidence>
<dbReference type="PANTHER" id="PTHR23309:SF49">
    <property type="entry name" value="PEROXISOMAL BIFUNCTIONAL ENZYME"/>
    <property type="match status" value="1"/>
</dbReference>
<dbReference type="InterPro" id="IPR029045">
    <property type="entry name" value="ClpP/crotonase-like_dom_sf"/>
</dbReference>
<evidence type="ECO:0000259" key="16">
    <source>
        <dbReference type="Pfam" id="PF02737"/>
    </source>
</evidence>
<dbReference type="SUPFAM" id="SSF48179">
    <property type="entry name" value="6-phosphogluconate dehydrogenase C-terminal domain-like"/>
    <property type="match status" value="2"/>
</dbReference>
<feature type="domain" description="3-hydroxyacyl-CoA dehydrogenase C-terminal" evidence="15">
    <location>
        <begin position="298"/>
        <end position="390"/>
    </location>
</feature>
<dbReference type="Pfam" id="PF02737">
    <property type="entry name" value="3HCDH_N"/>
    <property type="match status" value="1"/>
</dbReference>
<dbReference type="AlphaFoldDB" id="A0A482SXS4"/>
<dbReference type="InterPro" id="IPR006108">
    <property type="entry name" value="3HC_DH_C"/>
</dbReference>
<dbReference type="InterPro" id="IPR018376">
    <property type="entry name" value="Enoyl-CoA_hyd/isom_CS"/>
</dbReference>
<dbReference type="InterPro" id="IPR013328">
    <property type="entry name" value="6PGD_dom2"/>
</dbReference>
<keyword evidence="8" id="KW-0520">NAD</keyword>
<evidence type="ECO:0000256" key="7">
    <source>
        <dbReference type="ARBA" id="ARBA00023002"/>
    </source>
</evidence>
<dbReference type="InterPro" id="IPR036291">
    <property type="entry name" value="NAD(P)-bd_dom_sf"/>
</dbReference>
<dbReference type="FunFam" id="1.10.12.10:FF:000001">
    <property type="entry name" value="Probable enoyl-CoA hydratase, mitochondrial"/>
    <property type="match status" value="1"/>
</dbReference>
<evidence type="ECO:0000313" key="18">
    <source>
        <dbReference type="Proteomes" id="UP000294028"/>
    </source>
</evidence>
<evidence type="ECO:0000256" key="14">
    <source>
        <dbReference type="RuleBase" id="RU003707"/>
    </source>
</evidence>
<name>A0A482SXS4_9EURY</name>
<keyword evidence="6" id="KW-0276">Fatty acid metabolism</keyword>
<evidence type="ECO:0000256" key="13">
    <source>
        <dbReference type="ARBA" id="ARBA00023268"/>
    </source>
</evidence>
<evidence type="ECO:0000256" key="5">
    <source>
        <dbReference type="ARBA" id="ARBA00011245"/>
    </source>
</evidence>
<dbReference type="Gene3D" id="3.40.50.720">
    <property type="entry name" value="NAD(P)-binding Rossmann-like Domain"/>
    <property type="match status" value="1"/>
</dbReference>
<dbReference type="Gene3D" id="3.90.226.10">
    <property type="entry name" value="2-enoyl-CoA Hydratase, Chain A, domain 1"/>
    <property type="match status" value="1"/>
</dbReference>
<evidence type="ECO:0000256" key="1">
    <source>
        <dbReference type="ARBA" id="ARBA00004275"/>
    </source>
</evidence>
<dbReference type="GO" id="GO:0006635">
    <property type="term" value="P:fatty acid beta-oxidation"/>
    <property type="evidence" value="ECO:0007669"/>
    <property type="project" value="UniProtKB-UniPathway"/>
</dbReference>
<comment type="similarity">
    <text evidence="4">In the N-terminal section; belongs to the enoyl-CoA hydratase/isomerase family.</text>
</comment>
<keyword evidence="11" id="KW-0413">Isomerase</keyword>
<feature type="domain" description="3-hydroxyacyl-CoA dehydrogenase NAD binding" evidence="16">
    <location>
        <begin position="8"/>
        <end position="187"/>
    </location>
</feature>
<evidence type="ECO:0000256" key="9">
    <source>
        <dbReference type="ARBA" id="ARBA00023098"/>
    </source>
</evidence>
<dbReference type="InterPro" id="IPR014748">
    <property type="entry name" value="Enoyl-CoA_hydra_C"/>
</dbReference>
<dbReference type="Proteomes" id="UP000294028">
    <property type="component" value="Unassembled WGS sequence"/>
</dbReference>
<dbReference type="GO" id="GO:0016853">
    <property type="term" value="F:isomerase activity"/>
    <property type="evidence" value="ECO:0007669"/>
    <property type="project" value="UniProtKB-KW"/>
</dbReference>
<comment type="caution">
    <text evidence="17">The sequence shown here is derived from an EMBL/GenBank/DDBJ whole genome shotgun (WGS) entry which is preliminary data.</text>
</comment>
<keyword evidence="7" id="KW-0560">Oxidoreductase</keyword>
<reference evidence="17 18" key="1">
    <citation type="submission" date="2018-12" db="EMBL/GenBank/DDBJ databases">
        <title>Genome analysis provides insights into bioremediation potentialities of Halogeometricum borinquense strain N11.</title>
        <authorList>
            <person name="Najjari A."/>
            <person name="Youssef N."/>
            <person name="Fhoula I."/>
            <person name="Ben Dhia O."/>
            <person name="Mahjoubi M."/>
            <person name="Ouzari H.I."/>
            <person name="Cherif A."/>
        </authorList>
    </citation>
    <scope>NUCLEOTIDE SEQUENCE [LARGE SCALE GENOMIC DNA]</scope>
    <source>
        <strain evidence="17 18">N11</strain>
    </source>
</reference>
<feature type="domain" description="3-hydroxyacyl-CoA dehydrogenase C-terminal" evidence="15">
    <location>
        <begin position="190"/>
        <end position="279"/>
    </location>
</feature>
<protein>
    <submittedName>
        <fullName evidence="17">3-hydroxybutyryl-CoA dehydrogenase</fullName>
    </submittedName>
</protein>
<dbReference type="InterPro" id="IPR006176">
    <property type="entry name" value="3-OHacyl-CoA_DH_NAD-bd"/>
</dbReference>
<keyword evidence="9" id="KW-0443">Lipid metabolism</keyword>
<dbReference type="EMBL" id="RZHH01000003">
    <property type="protein sequence ID" value="RYJ08234.1"/>
    <property type="molecule type" value="Genomic_DNA"/>
</dbReference>
<comment type="pathway">
    <text evidence="2">Lipid metabolism; fatty acid beta-oxidation.</text>
</comment>
<dbReference type="PROSITE" id="PS00166">
    <property type="entry name" value="ENOYL_COA_HYDRATASE"/>
    <property type="match status" value="1"/>
</dbReference>
<sequence>MTDTNIGQVSVLGAGNMGHGITEVAAIAGYDVTMRDVEEDLVADGYEDIKWSLEKLAEKDHLDESVDEVLGRIDTAVELEPAVADADLVIEAAPERMDLKKDIFGDLDAFAPDDALLASNTSSLSITEMATATSRPEDVVGMHFFNPPVKMNLVEVIYGEETSDETAEAAYEFVESLDKTPIYVRKDVHGFVVNTVLGPFIDEPAWMVSNEEATIREADAAMVHRRGYPMGPFELVDLSGIDVGYHVRTEAGRPIPPIMKEKVEADELGRKTGRGYYDYENGDGVDYEPSDGENFDTLRVEARMVNEAARLVGDDVATPEEIDTGVRLGLGFPEGICRRGDEIGLDVVLDKLRSLHEKTEQDRFEPDDYLVELVEQGRTGEDAGSGFHDYGSDGDAGPGEYRLLNYELSENGLLEVELDRPERMNALSMSLLGEIDALLSSVNSDDVRCVTFEGAGDRAFSAGADIGGFADLTPTDAMDVTPAFETVNDFERPTIAKIDGYCLGAGLELALACDLRVATANAKFGSPEIGLGLIPGGGGTQRLLRVLGETRAKELVFRGNRIDAERAEEWGLINRAVPAKEFDDTVSDFVDDIVEGPPIGLKVAKKVLNQGADASLEAALTMESQGFGLLMGTEDVREGTTAFRDDRDPEFRGE</sequence>
<dbReference type="UniPathway" id="UPA00659"/>
<dbReference type="Pfam" id="PF00725">
    <property type="entry name" value="3HCDH"/>
    <property type="match status" value="2"/>
</dbReference>
<dbReference type="RefSeq" id="WP_129786062.1">
    <property type="nucleotide sequence ID" value="NZ_RZHH01000003.1"/>
</dbReference>
<keyword evidence="12" id="KW-0456">Lyase</keyword>
<dbReference type="SUPFAM" id="SSF52096">
    <property type="entry name" value="ClpP/crotonase"/>
    <property type="match status" value="1"/>
</dbReference>
<comment type="similarity">
    <text evidence="3 14">Belongs to the enoyl-CoA hydratase/isomerase family.</text>
</comment>
<evidence type="ECO:0000256" key="10">
    <source>
        <dbReference type="ARBA" id="ARBA00023140"/>
    </source>
</evidence>
<evidence type="ECO:0000313" key="17">
    <source>
        <dbReference type="EMBL" id="RYJ08234.1"/>
    </source>
</evidence>
<accession>A0A482SXS4</accession>
<dbReference type="FunFam" id="3.40.50.720:FF:000009">
    <property type="entry name" value="Fatty oxidation complex, alpha subunit"/>
    <property type="match status" value="1"/>
</dbReference>
<dbReference type="SUPFAM" id="SSF51735">
    <property type="entry name" value="NAD(P)-binding Rossmann-fold domains"/>
    <property type="match status" value="1"/>
</dbReference>
<dbReference type="InterPro" id="IPR001753">
    <property type="entry name" value="Enoyl-CoA_hydra/iso"/>
</dbReference>
<evidence type="ECO:0000256" key="3">
    <source>
        <dbReference type="ARBA" id="ARBA00005254"/>
    </source>
</evidence>
<keyword evidence="13" id="KW-0511">Multifunctional enzyme</keyword>
<comment type="subunit">
    <text evidence="5">Monomer.</text>
</comment>
<dbReference type="GO" id="GO:0003857">
    <property type="term" value="F:(3S)-3-hydroxyacyl-CoA dehydrogenase (NAD+) activity"/>
    <property type="evidence" value="ECO:0007669"/>
    <property type="project" value="TreeGrafter"/>
</dbReference>
<organism evidence="17 18">
    <name type="scientific">Halogeometricum borinquense</name>
    <dbReference type="NCBI Taxonomy" id="60847"/>
    <lineage>
        <taxon>Archaea</taxon>
        <taxon>Methanobacteriati</taxon>
        <taxon>Methanobacteriota</taxon>
        <taxon>Stenosarchaea group</taxon>
        <taxon>Halobacteria</taxon>
        <taxon>Halobacteriales</taxon>
        <taxon>Haloferacaceae</taxon>
        <taxon>Halogeometricum</taxon>
    </lineage>
</organism>
<evidence type="ECO:0000256" key="4">
    <source>
        <dbReference type="ARBA" id="ARBA00008750"/>
    </source>
</evidence>
<proteinExistence type="inferred from homology"/>
<evidence type="ECO:0000256" key="6">
    <source>
        <dbReference type="ARBA" id="ARBA00022832"/>
    </source>
</evidence>
<comment type="subcellular location">
    <subcellularLocation>
        <location evidence="1">Peroxisome</location>
    </subcellularLocation>
</comment>
<evidence type="ECO:0000256" key="8">
    <source>
        <dbReference type="ARBA" id="ARBA00023027"/>
    </source>
</evidence>
<dbReference type="Pfam" id="PF00378">
    <property type="entry name" value="ECH_1"/>
    <property type="match status" value="1"/>
</dbReference>
<evidence type="ECO:0000259" key="15">
    <source>
        <dbReference type="Pfam" id="PF00725"/>
    </source>
</evidence>
<evidence type="ECO:0000256" key="2">
    <source>
        <dbReference type="ARBA" id="ARBA00005005"/>
    </source>
</evidence>
<dbReference type="CDD" id="cd06558">
    <property type="entry name" value="crotonase-like"/>
    <property type="match status" value="1"/>
</dbReference>
<dbReference type="PANTHER" id="PTHR23309">
    <property type="entry name" value="3-HYDROXYACYL-COA DEHYROGENASE"/>
    <property type="match status" value="1"/>
</dbReference>
<dbReference type="InterPro" id="IPR008927">
    <property type="entry name" value="6-PGluconate_DH-like_C_sf"/>
</dbReference>
<evidence type="ECO:0000256" key="11">
    <source>
        <dbReference type="ARBA" id="ARBA00023235"/>
    </source>
</evidence>
<gene>
    <name evidence="17" type="ORF">ELS19_16860</name>
</gene>
<keyword evidence="10" id="KW-0576">Peroxisome</keyword>
<dbReference type="Gene3D" id="1.10.12.10">
    <property type="entry name" value="Lyase 2-enoyl-coa Hydratase, Chain A, domain 2"/>
    <property type="match status" value="1"/>
</dbReference>